<evidence type="ECO:0000313" key="3">
    <source>
        <dbReference type="Proteomes" id="UP000255467"/>
    </source>
</evidence>
<reference evidence="2 3" key="1">
    <citation type="submission" date="2018-06" db="EMBL/GenBank/DDBJ databases">
        <authorList>
            <consortium name="Pathogen Informatics"/>
            <person name="Doyle S."/>
        </authorList>
    </citation>
    <scope>NUCLEOTIDE SEQUENCE [LARGE SCALE GENOMIC DNA]</scope>
    <source>
        <strain evidence="2 3">NCTC1934</strain>
    </source>
</reference>
<dbReference type="AlphaFoldDB" id="A0A378X7A1"/>
<evidence type="ECO:0000313" key="2">
    <source>
        <dbReference type="EMBL" id="SUA49032.1"/>
    </source>
</evidence>
<dbReference type="EMBL" id="UGRY01000001">
    <property type="protein sequence ID" value="SUA49032.1"/>
    <property type="molecule type" value="Genomic_DNA"/>
</dbReference>
<dbReference type="Gene3D" id="3.40.50.150">
    <property type="entry name" value="Vaccinia Virus protein VP39"/>
    <property type="match status" value="1"/>
</dbReference>
<sequence>MCVLAAGKQVDSVASRLIVTGSMLVTSRSAAEYRAMFDLSDADLNRWVLDCCAGGASFAAETGQRVVAADPVYAVGVNEIESRVSAGLREGDDMIDAHAECFEWGWYGDIESRRSMRHVAGARFLADLRARPGRYVAAALPQLPFTTAAFDLVLCSHLLFTWADRLGEDWHRRALDELLRVTRGEVRVYPLVVQATGEPVAFLDRLRAELHSRGHRTELREVTYRFQRGAHHMLRTQVAHRPNRARRR</sequence>
<accession>A0A378X7A1</accession>
<dbReference type="STRING" id="1406858.GCA_000710895_04033"/>
<proteinExistence type="predicted"/>
<dbReference type="Proteomes" id="UP000255467">
    <property type="component" value="Unassembled WGS sequence"/>
</dbReference>
<dbReference type="GO" id="GO:0008757">
    <property type="term" value="F:S-adenosylmethionine-dependent methyltransferase activity"/>
    <property type="evidence" value="ECO:0007669"/>
    <property type="project" value="InterPro"/>
</dbReference>
<protein>
    <recommendedName>
        <fullName evidence="1">Methyltransferase type 11 domain-containing protein</fullName>
    </recommendedName>
</protein>
<gene>
    <name evidence="2" type="ORF">NCTC1934_00031</name>
</gene>
<dbReference type="InterPro" id="IPR013216">
    <property type="entry name" value="Methyltransf_11"/>
</dbReference>
<dbReference type="SUPFAM" id="SSF53335">
    <property type="entry name" value="S-adenosyl-L-methionine-dependent methyltransferases"/>
    <property type="match status" value="1"/>
</dbReference>
<dbReference type="Pfam" id="PF08241">
    <property type="entry name" value="Methyltransf_11"/>
    <property type="match status" value="1"/>
</dbReference>
<organism evidence="2 3">
    <name type="scientific">Nocardia otitidiscaviarum</name>
    <dbReference type="NCBI Taxonomy" id="1823"/>
    <lineage>
        <taxon>Bacteria</taxon>
        <taxon>Bacillati</taxon>
        <taxon>Actinomycetota</taxon>
        <taxon>Actinomycetes</taxon>
        <taxon>Mycobacteriales</taxon>
        <taxon>Nocardiaceae</taxon>
        <taxon>Nocardia</taxon>
    </lineage>
</organism>
<evidence type="ECO:0000259" key="1">
    <source>
        <dbReference type="Pfam" id="PF08241"/>
    </source>
</evidence>
<keyword evidence="3" id="KW-1185">Reference proteome</keyword>
<feature type="domain" description="Methyltransferase type 11" evidence="1">
    <location>
        <begin position="133"/>
        <end position="184"/>
    </location>
</feature>
<name>A0A378X7A1_9NOCA</name>
<dbReference type="InterPro" id="IPR029063">
    <property type="entry name" value="SAM-dependent_MTases_sf"/>
</dbReference>